<organism evidence="1 2">
    <name type="scientific">Candidatus Acutalibacter pullicola</name>
    <dbReference type="NCBI Taxonomy" id="2838417"/>
    <lineage>
        <taxon>Bacteria</taxon>
        <taxon>Bacillati</taxon>
        <taxon>Bacillota</taxon>
        <taxon>Clostridia</taxon>
        <taxon>Eubacteriales</taxon>
        <taxon>Acutalibacteraceae</taxon>
        <taxon>Acutalibacter</taxon>
    </lineage>
</organism>
<name>A0A9D2SF59_9FIRM</name>
<sequence>MARRVWVTAYDPAWEDQAAQEARRVQAALGENCPVVYHIGSTSVPGLTAKPILDLLPLVEDLSQVDRHAAALEALGYEYLGEFGIPGRRYLRREDAAPLAHVHIFQKEDQINIRRHMAVREYLRAHREAAEAYGALKEALARQFPWDLEGYCDGKDSFVKDLEQKALAWWQGCPLPEK</sequence>
<proteinExistence type="predicted"/>
<dbReference type="InterPro" id="IPR043519">
    <property type="entry name" value="NT_sf"/>
</dbReference>
<dbReference type="InterPro" id="IPR007344">
    <property type="entry name" value="GrpB/CoaE"/>
</dbReference>
<comment type="caution">
    <text evidence="1">The sequence shown here is derived from an EMBL/GenBank/DDBJ whole genome shotgun (WGS) entry which is preliminary data.</text>
</comment>
<dbReference type="PANTHER" id="PTHR34822:SF1">
    <property type="entry name" value="GRPB FAMILY PROTEIN"/>
    <property type="match status" value="1"/>
</dbReference>
<dbReference type="AlphaFoldDB" id="A0A9D2SF59"/>
<dbReference type="Gene3D" id="3.30.460.10">
    <property type="entry name" value="Beta Polymerase, domain 2"/>
    <property type="match status" value="1"/>
</dbReference>
<reference evidence="1" key="1">
    <citation type="journal article" date="2021" name="PeerJ">
        <title>Extensive microbial diversity within the chicken gut microbiome revealed by metagenomics and culture.</title>
        <authorList>
            <person name="Gilroy R."/>
            <person name="Ravi A."/>
            <person name="Getino M."/>
            <person name="Pursley I."/>
            <person name="Horton D.L."/>
            <person name="Alikhan N.F."/>
            <person name="Baker D."/>
            <person name="Gharbi K."/>
            <person name="Hall N."/>
            <person name="Watson M."/>
            <person name="Adriaenssens E.M."/>
            <person name="Foster-Nyarko E."/>
            <person name="Jarju S."/>
            <person name="Secka A."/>
            <person name="Antonio M."/>
            <person name="Oren A."/>
            <person name="Chaudhuri R.R."/>
            <person name="La Ragione R."/>
            <person name="Hildebrand F."/>
            <person name="Pallen M.J."/>
        </authorList>
    </citation>
    <scope>NUCLEOTIDE SEQUENCE</scope>
    <source>
        <strain evidence="1">CHK185-1770</strain>
    </source>
</reference>
<dbReference type="PANTHER" id="PTHR34822">
    <property type="entry name" value="GRPB DOMAIN PROTEIN (AFU_ORTHOLOGUE AFUA_1G01530)"/>
    <property type="match status" value="1"/>
</dbReference>
<dbReference type="EMBL" id="DWXG01000016">
    <property type="protein sequence ID" value="HJB97323.1"/>
    <property type="molecule type" value="Genomic_DNA"/>
</dbReference>
<reference evidence="1" key="2">
    <citation type="submission" date="2021-04" db="EMBL/GenBank/DDBJ databases">
        <authorList>
            <person name="Gilroy R."/>
        </authorList>
    </citation>
    <scope>NUCLEOTIDE SEQUENCE</scope>
    <source>
        <strain evidence="1">CHK185-1770</strain>
    </source>
</reference>
<dbReference type="SUPFAM" id="SSF81301">
    <property type="entry name" value="Nucleotidyltransferase"/>
    <property type="match status" value="1"/>
</dbReference>
<gene>
    <name evidence="1" type="ORF">H9710_01955</name>
</gene>
<dbReference type="Proteomes" id="UP000826793">
    <property type="component" value="Unassembled WGS sequence"/>
</dbReference>
<accession>A0A9D2SF59</accession>
<evidence type="ECO:0000313" key="1">
    <source>
        <dbReference type="EMBL" id="HJB97323.1"/>
    </source>
</evidence>
<evidence type="ECO:0000313" key="2">
    <source>
        <dbReference type="Proteomes" id="UP000826793"/>
    </source>
</evidence>
<dbReference type="Pfam" id="PF04229">
    <property type="entry name" value="GrpB"/>
    <property type="match status" value="1"/>
</dbReference>
<protein>
    <submittedName>
        <fullName evidence="1">GrpB family protein</fullName>
    </submittedName>
</protein>